<organism evidence="1 2">
    <name type="scientific">Daphnia pulex</name>
    <name type="common">Water flea</name>
    <dbReference type="NCBI Taxonomy" id="6669"/>
    <lineage>
        <taxon>Eukaryota</taxon>
        <taxon>Metazoa</taxon>
        <taxon>Ecdysozoa</taxon>
        <taxon>Arthropoda</taxon>
        <taxon>Crustacea</taxon>
        <taxon>Branchiopoda</taxon>
        <taxon>Diplostraca</taxon>
        <taxon>Cladocera</taxon>
        <taxon>Anomopoda</taxon>
        <taxon>Daphniidae</taxon>
        <taxon>Daphnia</taxon>
    </lineage>
</organism>
<dbReference type="AlphaFoldDB" id="E9HLH9"/>
<dbReference type="KEGG" id="dpx:DAPPUDRAFT_261702"/>
<accession>E9HLH9</accession>
<evidence type="ECO:0000313" key="2">
    <source>
        <dbReference type="Proteomes" id="UP000000305"/>
    </source>
</evidence>
<protein>
    <submittedName>
        <fullName evidence="1">Uncharacterized protein</fullName>
    </submittedName>
</protein>
<keyword evidence="2" id="KW-1185">Reference proteome</keyword>
<dbReference type="EMBL" id="GL732679">
    <property type="protein sequence ID" value="EFX67352.1"/>
    <property type="molecule type" value="Genomic_DNA"/>
</dbReference>
<sequence>MDILTNIKTFTLGLLSWVTTVVLSSLDAITNKYLIVNYDWNFADLPEILIEPDSSTSAPDASTPAMQPELIVLSDHQKLEEIKRLPKANDDLDLAKENKRLLNELKEKPIGSAHQLDVNKASAADEFDQLEEIPPPISNDPVGTTNMPAASCSEKEAAGYQAGKVSIDFK</sequence>
<dbReference type="Proteomes" id="UP000000305">
    <property type="component" value="Unassembled WGS sequence"/>
</dbReference>
<dbReference type="InParanoid" id="E9HLH9"/>
<name>E9HLH9_DAPPU</name>
<evidence type="ECO:0000313" key="1">
    <source>
        <dbReference type="EMBL" id="EFX67352.1"/>
    </source>
</evidence>
<reference evidence="1 2" key="1">
    <citation type="journal article" date="2011" name="Science">
        <title>The ecoresponsive genome of Daphnia pulex.</title>
        <authorList>
            <person name="Colbourne J.K."/>
            <person name="Pfrender M.E."/>
            <person name="Gilbert D."/>
            <person name="Thomas W.K."/>
            <person name="Tucker A."/>
            <person name="Oakley T.H."/>
            <person name="Tokishita S."/>
            <person name="Aerts A."/>
            <person name="Arnold G.J."/>
            <person name="Basu M.K."/>
            <person name="Bauer D.J."/>
            <person name="Caceres C.E."/>
            <person name="Carmel L."/>
            <person name="Casola C."/>
            <person name="Choi J.H."/>
            <person name="Detter J.C."/>
            <person name="Dong Q."/>
            <person name="Dusheyko S."/>
            <person name="Eads B.D."/>
            <person name="Frohlich T."/>
            <person name="Geiler-Samerotte K.A."/>
            <person name="Gerlach D."/>
            <person name="Hatcher P."/>
            <person name="Jogdeo S."/>
            <person name="Krijgsveld J."/>
            <person name="Kriventseva E.V."/>
            <person name="Kultz D."/>
            <person name="Laforsch C."/>
            <person name="Lindquist E."/>
            <person name="Lopez J."/>
            <person name="Manak J.R."/>
            <person name="Muller J."/>
            <person name="Pangilinan J."/>
            <person name="Patwardhan R.P."/>
            <person name="Pitluck S."/>
            <person name="Pritham E.J."/>
            <person name="Rechtsteiner A."/>
            <person name="Rho M."/>
            <person name="Rogozin I.B."/>
            <person name="Sakarya O."/>
            <person name="Salamov A."/>
            <person name="Schaack S."/>
            <person name="Shapiro H."/>
            <person name="Shiga Y."/>
            <person name="Skalitzky C."/>
            <person name="Smith Z."/>
            <person name="Souvorov A."/>
            <person name="Sung W."/>
            <person name="Tang Z."/>
            <person name="Tsuchiya D."/>
            <person name="Tu H."/>
            <person name="Vos H."/>
            <person name="Wang M."/>
            <person name="Wolf Y.I."/>
            <person name="Yamagata H."/>
            <person name="Yamada T."/>
            <person name="Ye Y."/>
            <person name="Shaw J.R."/>
            <person name="Andrews J."/>
            <person name="Crease T.J."/>
            <person name="Tang H."/>
            <person name="Lucas S.M."/>
            <person name="Robertson H.M."/>
            <person name="Bork P."/>
            <person name="Koonin E.V."/>
            <person name="Zdobnov E.M."/>
            <person name="Grigoriev I.V."/>
            <person name="Lynch M."/>
            <person name="Boore J.L."/>
        </authorList>
    </citation>
    <scope>NUCLEOTIDE SEQUENCE [LARGE SCALE GENOMIC DNA]</scope>
</reference>
<gene>
    <name evidence="1" type="ORF">DAPPUDRAFT_261702</name>
</gene>
<proteinExistence type="predicted"/>
<dbReference type="HOGENOM" id="CLU_1572194_0_0_1"/>